<gene>
    <name evidence="1" type="primary">ORF118</name>
</gene>
<proteinExistence type="predicted"/>
<sequence length="87" mass="10128">MTTKLLRFQAESPKGEKITFSLNWWSDGSTIWYRIQADRGASRAFTDIPCQREAMKDLMEARDVWVREGFLDKFTMFTTKGGVGFHE</sequence>
<protein>
    <submittedName>
        <fullName evidence="1">Uncharacterized protein</fullName>
    </submittedName>
</protein>
<evidence type="ECO:0000313" key="2">
    <source>
        <dbReference type="Proteomes" id="UP000030225"/>
    </source>
</evidence>
<evidence type="ECO:0000313" key="1">
    <source>
        <dbReference type="EMBL" id="CEF89608.1"/>
    </source>
</evidence>
<accession>A0A0A1IUK1</accession>
<organism evidence="1 2">
    <name type="scientific">Pseudomonas phage vB_PaeM_PAO1_Ab17</name>
    <dbReference type="NCBI Taxonomy" id="1548904"/>
    <lineage>
        <taxon>Viruses</taxon>
        <taxon>Duplodnaviria</taxon>
        <taxon>Heunggongvirae</taxon>
        <taxon>Uroviricota</taxon>
        <taxon>Caudoviricetes</taxon>
        <taxon>Vandenendeviridae</taxon>
        <taxon>Nankokuvirus</taxon>
        <taxon>Nankokuvirus Ab03</taxon>
    </lineage>
</organism>
<dbReference type="Proteomes" id="UP000030225">
    <property type="component" value="Segment"/>
</dbReference>
<dbReference type="EMBL" id="LN610576">
    <property type="protein sequence ID" value="CEF89608.1"/>
    <property type="molecule type" value="Genomic_DNA"/>
</dbReference>
<reference evidence="2" key="1">
    <citation type="journal article" date="2015" name="PLoS ONE">
        <title>Investigation of a Large Collection of Pseudomonas aeruginosa Bacteriophages Collected from a Single Environmental Source in Abidjan, Cote d'Ivoire.</title>
        <authorList>
            <person name="Essoh C."/>
            <person name="Latino L."/>
            <person name="Midoux C."/>
            <person name="Blouin Y."/>
            <person name="Loukou G."/>
            <person name="Nguetta S.P."/>
            <person name="Lathro S."/>
            <person name="Cablanmian A."/>
            <person name="Kouassi A.K."/>
            <person name="Vergnaud G."/>
            <person name="Pourcel C."/>
        </authorList>
    </citation>
    <scope>NUCLEOTIDE SEQUENCE [LARGE SCALE GENOMIC DNA]</scope>
</reference>
<name>A0A0A1IUK1_9CAUD</name>